<sequence length="127" mass="13639">MKIKGIKKKHHVYADYTYAPLVFAAPLLAGFSANKPARLTCGVFAFSALSYSLCTKAKWGVVKLIPYRVHAVLDIASGALALVAACLPAIRSDKRARNTFIAMGITGLVVGSLSLIGAQKRKKHIKI</sequence>
<feature type="transmembrane region" description="Helical" evidence="1">
    <location>
        <begin position="37"/>
        <end position="55"/>
    </location>
</feature>
<keyword evidence="3" id="KW-1185">Reference proteome</keyword>
<accession>A0ABY7TGU6</accession>
<evidence type="ECO:0000313" key="3">
    <source>
        <dbReference type="Proteomes" id="UP001216139"/>
    </source>
</evidence>
<proteinExistence type="predicted"/>
<name>A0ABY7TGU6_9SPHI</name>
<gene>
    <name evidence="2" type="ORF">PQO05_13400</name>
</gene>
<feature type="transmembrane region" description="Helical" evidence="1">
    <location>
        <begin position="67"/>
        <end position="90"/>
    </location>
</feature>
<dbReference type="EMBL" id="CP117167">
    <property type="protein sequence ID" value="WCT14933.1"/>
    <property type="molecule type" value="Genomic_DNA"/>
</dbReference>
<keyword evidence="1" id="KW-1133">Transmembrane helix</keyword>
<keyword evidence="1" id="KW-0812">Transmembrane</keyword>
<evidence type="ECO:0000313" key="2">
    <source>
        <dbReference type="EMBL" id="WCT14933.1"/>
    </source>
</evidence>
<dbReference type="RefSeq" id="WP_273633426.1">
    <property type="nucleotide sequence ID" value="NZ_CP117167.1"/>
</dbReference>
<dbReference type="Proteomes" id="UP001216139">
    <property type="component" value="Chromosome"/>
</dbReference>
<reference evidence="2 3" key="1">
    <citation type="submission" date="2023-02" db="EMBL/GenBank/DDBJ databases">
        <title>Genome sequence of Mucilaginibacter jinjuensis strain KACC 16571.</title>
        <authorList>
            <person name="Kim S."/>
            <person name="Heo J."/>
            <person name="Kwon S.-W."/>
        </authorList>
    </citation>
    <scope>NUCLEOTIDE SEQUENCE [LARGE SCALE GENOMIC DNA]</scope>
    <source>
        <strain evidence="2 3">KACC 16571</strain>
    </source>
</reference>
<evidence type="ECO:0000256" key="1">
    <source>
        <dbReference type="SAM" id="Phobius"/>
    </source>
</evidence>
<protein>
    <recommendedName>
        <fullName evidence="4">SPW repeat-containing protein</fullName>
    </recommendedName>
</protein>
<organism evidence="2 3">
    <name type="scientific">Mucilaginibacter jinjuensis</name>
    <dbReference type="NCBI Taxonomy" id="1176721"/>
    <lineage>
        <taxon>Bacteria</taxon>
        <taxon>Pseudomonadati</taxon>
        <taxon>Bacteroidota</taxon>
        <taxon>Sphingobacteriia</taxon>
        <taxon>Sphingobacteriales</taxon>
        <taxon>Sphingobacteriaceae</taxon>
        <taxon>Mucilaginibacter</taxon>
    </lineage>
</organism>
<feature type="transmembrane region" description="Helical" evidence="1">
    <location>
        <begin position="12"/>
        <end position="31"/>
    </location>
</feature>
<feature type="transmembrane region" description="Helical" evidence="1">
    <location>
        <begin position="96"/>
        <end position="118"/>
    </location>
</feature>
<keyword evidence="1" id="KW-0472">Membrane</keyword>
<evidence type="ECO:0008006" key="4">
    <source>
        <dbReference type="Google" id="ProtNLM"/>
    </source>
</evidence>